<evidence type="ECO:0000313" key="2">
    <source>
        <dbReference type="Proteomes" id="UP000738402"/>
    </source>
</evidence>
<evidence type="ECO:0000313" key="1">
    <source>
        <dbReference type="EMBL" id="KAG7723720.1"/>
    </source>
</evidence>
<proteinExistence type="predicted"/>
<name>A0AAN6CZQ1_9ASCO</name>
<sequence length="9" mass="898">CRAGAPPAR</sequence>
<gene>
    <name evidence="1" type="ORF">KL933_005407</name>
</gene>
<feature type="non-terminal residue" evidence="1">
    <location>
        <position position="1"/>
    </location>
</feature>
<reference evidence="1" key="1">
    <citation type="journal article" date="2021" name="G3 (Bethesda)">
        <title>Genomic diversity, chromosomal rearrangements, and interspecies hybridization in the ogataea polymorpha species complex.</title>
        <authorList>
            <person name="Hanson S.J."/>
            <person name="Cinneide E.O."/>
            <person name="Salzberg L.I."/>
            <person name="Wolfe K.H."/>
            <person name="McGowan J."/>
            <person name="Fitzpatrick D.A."/>
            <person name="Matlin K."/>
        </authorList>
    </citation>
    <scope>NUCLEOTIDE SEQUENCE</scope>
    <source>
        <strain evidence="1">83-405-1</strain>
    </source>
</reference>
<dbReference type="Proteomes" id="UP000738402">
    <property type="component" value="Unassembled WGS sequence"/>
</dbReference>
<accession>A0AAN6CZQ1</accession>
<comment type="caution">
    <text evidence="1">The sequence shown here is derived from an EMBL/GenBank/DDBJ whole genome shotgun (WGS) entry which is preliminary data.</text>
</comment>
<organism evidence="1 2">
    <name type="scientific">Ogataea haglerorum</name>
    <dbReference type="NCBI Taxonomy" id="1937702"/>
    <lineage>
        <taxon>Eukaryota</taxon>
        <taxon>Fungi</taxon>
        <taxon>Dikarya</taxon>
        <taxon>Ascomycota</taxon>
        <taxon>Saccharomycotina</taxon>
        <taxon>Pichiomycetes</taxon>
        <taxon>Pichiales</taxon>
        <taxon>Pichiaceae</taxon>
        <taxon>Ogataea</taxon>
    </lineage>
</organism>
<protein>
    <submittedName>
        <fullName evidence="1">Uncharacterized protein</fullName>
    </submittedName>
</protein>
<dbReference type="EMBL" id="JAHLUH010000052">
    <property type="protein sequence ID" value="KAG7723720.1"/>
    <property type="molecule type" value="Genomic_DNA"/>
</dbReference>